<dbReference type="GO" id="GO:0016787">
    <property type="term" value="F:hydrolase activity"/>
    <property type="evidence" value="ECO:0007669"/>
    <property type="project" value="UniProtKB-KW"/>
</dbReference>
<dbReference type="EMBL" id="JBCNJP010000027">
    <property type="protein sequence ID" value="KAK9052994.1"/>
    <property type="molecule type" value="Genomic_DNA"/>
</dbReference>
<proteinExistence type="inferred from homology"/>
<dbReference type="GO" id="GO:0006310">
    <property type="term" value="P:DNA recombination"/>
    <property type="evidence" value="ECO:0007669"/>
    <property type="project" value="UniProtKB-KW"/>
</dbReference>
<evidence type="ECO:0000313" key="3">
    <source>
        <dbReference type="EMBL" id="KAK9052994.1"/>
    </source>
</evidence>
<comment type="caution">
    <text evidence="3">The sequence shown here is derived from an EMBL/GenBank/DDBJ whole genome shotgun (WGS) entry which is preliminary data.</text>
</comment>
<dbReference type="InterPro" id="IPR027417">
    <property type="entry name" value="P-loop_NTPase"/>
</dbReference>
<keyword evidence="1" id="KW-0227">DNA damage</keyword>
<dbReference type="InterPro" id="IPR010285">
    <property type="entry name" value="DNA_helicase_pif1-like_DEAD"/>
</dbReference>
<protein>
    <recommendedName>
        <fullName evidence="1">ATP-dependent DNA helicase</fullName>
        <ecNumber evidence="1">5.6.2.3</ecNumber>
    </recommendedName>
</protein>
<evidence type="ECO:0000259" key="2">
    <source>
        <dbReference type="Pfam" id="PF05970"/>
    </source>
</evidence>
<sequence>MFLVMESQHTLLKPRNKISKSVVRSYYTQHTNVLEVNDGLVTPVESAATGTVIVPSVVVAAAPPLRRTRNRFSRSSSSALISDSNTAVASDYLGSCDQICEYCGALFWFEERVKSSPRGERPRYIVCCHRGKVRLPVRADPPDCIKALFWEFSFHHRGTDRIKFAIRKSDSQSSNPQVLAVHLEGMQNLSFRDSDRLHGVISNPVEKKTTLTEWLHKNRTDASGRHLRYVVFLSEYWWESTGRAWIRRSTKRIPSIGRLIYIHPTCEEPYFLRMLLGFRRGCTSFDSIRTVNDIVMPTYRSTCDALGLLGNDLEWDTTLTESSASGTAAEVRSLLVQILLYCEVNNPLLLYTKFLASMSEDIIYRFRQSSTSNECKADSSVIQDHVLYHLELLLKSSFGDHSLQEFGLPMPSQNIMSSMTNRLLNEERNYDCVALTSLFTSMCADMNAEQHFIFDLVTSSVLNKKQVLLFIYGHGGTGKTYLWTSIISCLRASKLIVLAVASSGIASLLLPSGRTAHSRFRIPIDIKPESLCNMKKHTQLSELLKETSLIVWDEATMTDKKCFESLDRTLKDILENPSQLFGGLSVVLGGDFRQTLPIKQKATKHDVISMALPNSKLWKHFTLMRLHENLRVSRSCMSSIDKEACMAFSNWLLAVGDGIIEQLTLCILIFCRNFETLSYITMKIVNIEDIRNTDPEAAIEADGIHAIAAASYKQAYDAPLELLNCYRIATFACEDPVIYLKTVDHPVSLRFGSTATITTIPDSMIYPRLYFNFTKYEDLTESTEASDVYIDFIGLVDHIVDATKKDRDPYVRMFLKTERNTITTTLWKEIVTSPDRFNRAELDSTTRPCTVSLTAVKVTKHRGWFQLTSTPATYTYINPVCPESSALLQSNQSASQSSMVYHPSSSQSIPKKDLSELLLLNRQHDNCSGVMPGLLTSLANFRGLNETAWFMPTVTIADDTASATAILFGDAVRSIIGQSCADLISYIPVENLKRPPEVLVSAQGTMFTFYLKVRPYSRTGATTFSVDGAEPIDAASVSVTPQTPMPVSEINHQAATAGVKRSLFPDTGL</sequence>
<dbReference type="GO" id="GO:0000723">
    <property type="term" value="P:telomere maintenance"/>
    <property type="evidence" value="ECO:0007669"/>
    <property type="project" value="InterPro"/>
</dbReference>
<reference evidence="3 4" key="1">
    <citation type="submission" date="2024-04" db="EMBL/GenBank/DDBJ databases">
        <title>The reference genome of an endangered Asteraceae, Deinandra increscens subsp. villosa, native to the Central Coast of California.</title>
        <authorList>
            <person name="Guilliams M."/>
            <person name="Hasenstab-Lehman K."/>
            <person name="Meyer R."/>
            <person name="Mcevoy S."/>
        </authorList>
    </citation>
    <scope>NUCLEOTIDE SEQUENCE [LARGE SCALE GENOMIC DNA]</scope>
    <source>
        <tissue evidence="3">Leaf</tissue>
    </source>
</reference>
<name>A0AAP0GLY6_9ASTR</name>
<dbReference type="Proteomes" id="UP001408789">
    <property type="component" value="Unassembled WGS sequence"/>
</dbReference>
<keyword evidence="1" id="KW-0234">DNA repair</keyword>
<dbReference type="Pfam" id="PF05970">
    <property type="entry name" value="PIF1"/>
    <property type="match status" value="1"/>
</dbReference>
<comment type="catalytic activity">
    <reaction evidence="1">
        <text>ATP + H2O = ADP + phosphate + H(+)</text>
        <dbReference type="Rhea" id="RHEA:13065"/>
        <dbReference type="ChEBI" id="CHEBI:15377"/>
        <dbReference type="ChEBI" id="CHEBI:15378"/>
        <dbReference type="ChEBI" id="CHEBI:30616"/>
        <dbReference type="ChEBI" id="CHEBI:43474"/>
        <dbReference type="ChEBI" id="CHEBI:456216"/>
        <dbReference type="EC" id="5.6.2.3"/>
    </reaction>
</comment>
<comment type="cofactor">
    <cofactor evidence="1">
        <name>Mg(2+)</name>
        <dbReference type="ChEBI" id="CHEBI:18420"/>
    </cofactor>
</comment>
<organism evidence="3 4">
    <name type="scientific">Deinandra increscens subsp. villosa</name>
    <dbReference type="NCBI Taxonomy" id="3103831"/>
    <lineage>
        <taxon>Eukaryota</taxon>
        <taxon>Viridiplantae</taxon>
        <taxon>Streptophyta</taxon>
        <taxon>Embryophyta</taxon>
        <taxon>Tracheophyta</taxon>
        <taxon>Spermatophyta</taxon>
        <taxon>Magnoliopsida</taxon>
        <taxon>eudicotyledons</taxon>
        <taxon>Gunneridae</taxon>
        <taxon>Pentapetalae</taxon>
        <taxon>asterids</taxon>
        <taxon>campanulids</taxon>
        <taxon>Asterales</taxon>
        <taxon>Asteraceae</taxon>
        <taxon>Asteroideae</taxon>
        <taxon>Heliantheae alliance</taxon>
        <taxon>Madieae</taxon>
        <taxon>Madiinae</taxon>
        <taxon>Deinandra</taxon>
    </lineage>
</organism>
<keyword evidence="1" id="KW-0347">Helicase</keyword>
<dbReference type="AlphaFoldDB" id="A0AAP0GLY6"/>
<evidence type="ECO:0000313" key="4">
    <source>
        <dbReference type="Proteomes" id="UP001408789"/>
    </source>
</evidence>
<dbReference type="Gene3D" id="2.40.50.140">
    <property type="entry name" value="Nucleic acid-binding proteins"/>
    <property type="match status" value="2"/>
</dbReference>
<dbReference type="SUPFAM" id="SSF52540">
    <property type="entry name" value="P-loop containing nucleoside triphosphate hydrolases"/>
    <property type="match status" value="1"/>
</dbReference>
<keyword evidence="1" id="KW-0378">Hydrolase</keyword>
<keyword evidence="1" id="KW-0067">ATP-binding</keyword>
<keyword evidence="4" id="KW-1185">Reference proteome</keyword>
<keyword evidence="1" id="KW-0233">DNA recombination</keyword>
<keyword evidence="1" id="KW-0547">Nucleotide-binding</keyword>
<accession>A0AAP0GLY6</accession>
<feature type="domain" description="DNA helicase Pif1-like DEAD-box helicase" evidence="2">
    <location>
        <begin position="446"/>
        <end position="662"/>
    </location>
</feature>
<dbReference type="EC" id="5.6.2.3" evidence="1"/>
<dbReference type="PANTHER" id="PTHR10492:SF96">
    <property type="entry name" value="ATP-DEPENDENT DNA HELICASE"/>
    <property type="match status" value="1"/>
</dbReference>
<dbReference type="GO" id="GO:0005524">
    <property type="term" value="F:ATP binding"/>
    <property type="evidence" value="ECO:0007669"/>
    <property type="project" value="UniProtKB-KW"/>
</dbReference>
<dbReference type="InterPro" id="IPR012340">
    <property type="entry name" value="NA-bd_OB-fold"/>
</dbReference>
<gene>
    <name evidence="3" type="ORF">SSX86_029624</name>
</gene>
<dbReference type="GO" id="GO:0043139">
    <property type="term" value="F:5'-3' DNA helicase activity"/>
    <property type="evidence" value="ECO:0007669"/>
    <property type="project" value="UniProtKB-EC"/>
</dbReference>
<dbReference type="Gene3D" id="3.40.50.300">
    <property type="entry name" value="P-loop containing nucleotide triphosphate hydrolases"/>
    <property type="match status" value="1"/>
</dbReference>
<dbReference type="SUPFAM" id="SSF50249">
    <property type="entry name" value="Nucleic acid-binding proteins"/>
    <property type="match status" value="1"/>
</dbReference>
<comment type="similarity">
    <text evidence="1">Belongs to the helicase family.</text>
</comment>
<dbReference type="GO" id="GO:0006281">
    <property type="term" value="P:DNA repair"/>
    <property type="evidence" value="ECO:0007669"/>
    <property type="project" value="UniProtKB-KW"/>
</dbReference>
<dbReference type="PANTHER" id="PTHR10492">
    <property type="match status" value="1"/>
</dbReference>
<evidence type="ECO:0000256" key="1">
    <source>
        <dbReference type="RuleBase" id="RU363044"/>
    </source>
</evidence>